<keyword evidence="2" id="KW-1185">Reference proteome</keyword>
<evidence type="ECO:0000313" key="2">
    <source>
        <dbReference type="Proteomes" id="UP001386437"/>
    </source>
</evidence>
<dbReference type="Proteomes" id="UP001386437">
    <property type="component" value="Unassembled WGS sequence"/>
</dbReference>
<dbReference type="RefSeq" id="WP_336596729.1">
    <property type="nucleotide sequence ID" value="NZ_JACFYJ010000003.1"/>
</dbReference>
<organism evidence="1 2">
    <name type="scientific">Paraburkholderia bengalensis</name>
    <dbReference type="NCBI Taxonomy" id="2747562"/>
    <lineage>
        <taxon>Bacteria</taxon>
        <taxon>Pseudomonadati</taxon>
        <taxon>Pseudomonadota</taxon>
        <taxon>Betaproteobacteria</taxon>
        <taxon>Burkholderiales</taxon>
        <taxon>Burkholderiaceae</taxon>
        <taxon>Paraburkholderia</taxon>
    </lineage>
</organism>
<protein>
    <submittedName>
        <fullName evidence="1">Uncharacterized protein</fullName>
    </submittedName>
</protein>
<gene>
    <name evidence="1" type="ORF">H3V53_03445</name>
</gene>
<sequence>MSSTIALSIFPSDKVKEFLASQGMVFDAGLHGETLYVEVRETPLILVQLEAAGIFDRSKSSKWDMQSLTASGVTLYLMHPDAGDGYVFVPLSNIVSIHTVSETWTQDVKRHRID</sequence>
<evidence type="ECO:0000313" key="1">
    <source>
        <dbReference type="EMBL" id="MEI5996293.1"/>
    </source>
</evidence>
<proteinExistence type="predicted"/>
<reference evidence="1 2" key="1">
    <citation type="journal article" date="2022" name="Arch. Microbiol.">
        <title>Paraburkholderia bengalensis sp. nov. isolated from roots of Oryza sativa, IR64.</title>
        <authorList>
            <person name="Nag P."/>
            <person name="Mondal N."/>
            <person name="Sarkar J."/>
            <person name="Das S."/>
        </authorList>
    </citation>
    <scope>NUCLEOTIDE SEQUENCE [LARGE SCALE GENOMIC DNA]</scope>
    <source>
        <strain evidence="1 2">IR64_4_BI</strain>
    </source>
</reference>
<comment type="caution">
    <text evidence="1">The sequence shown here is derived from an EMBL/GenBank/DDBJ whole genome shotgun (WGS) entry which is preliminary data.</text>
</comment>
<dbReference type="EMBL" id="JACFYJ010000003">
    <property type="protein sequence ID" value="MEI5996293.1"/>
    <property type="molecule type" value="Genomic_DNA"/>
</dbReference>
<accession>A0ABU8ILG4</accession>
<name>A0ABU8ILG4_9BURK</name>